<reference evidence="9" key="4">
    <citation type="submission" date="2025-08" db="UniProtKB">
        <authorList>
            <consortium name="Ensembl"/>
        </authorList>
    </citation>
    <scope>IDENTIFICATION</scope>
</reference>
<dbReference type="InterPro" id="IPR007248">
    <property type="entry name" value="Mpv17_PMP22"/>
</dbReference>
<dbReference type="Ensembl" id="ENSCMIT00000042860.1">
    <property type="protein sequence ID" value="ENSCMIP00000042253.1"/>
    <property type="gene ID" value="ENSCMIG00000017560.1"/>
</dbReference>
<keyword evidence="3 8" id="KW-0812">Transmembrane</keyword>
<comment type="subcellular location">
    <subcellularLocation>
        <location evidence="1">Membrane</location>
        <topology evidence="1">Multi-pass membrane protein</topology>
    </subcellularLocation>
</comment>
<dbReference type="GO" id="GO:0016020">
    <property type="term" value="C:membrane"/>
    <property type="evidence" value="ECO:0007669"/>
    <property type="project" value="UniProtKB-SubCell"/>
</dbReference>
<evidence type="ECO:0000256" key="5">
    <source>
        <dbReference type="ARBA" id="ARBA00023136"/>
    </source>
</evidence>
<dbReference type="PANTHER" id="PTHR11266">
    <property type="entry name" value="PEROXISOMAL MEMBRANE PROTEIN 2, PXMP2 MPV17"/>
    <property type="match status" value="1"/>
</dbReference>
<name>A0A4W3JVQ1_CALMI</name>
<keyword evidence="4 8" id="KW-1133">Transmembrane helix</keyword>
<reference evidence="10" key="3">
    <citation type="journal article" date="2014" name="Nature">
        <title>Elephant shark genome provides unique insights into gnathostome evolution.</title>
        <authorList>
            <consortium name="International Elephant Shark Genome Sequencing Consortium"/>
            <person name="Venkatesh B."/>
            <person name="Lee A.P."/>
            <person name="Ravi V."/>
            <person name="Maurya A.K."/>
            <person name="Lian M.M."/>
            <person name="Swann J.B."/>
            <person name="Ohta Y."/>
            <person name="Flajnik M.F."/>
            <person name="Sutoh Y."/>
            <person name="Kasahara M."/>
            <person name="Hoon S."/>
            <person name="Gangu V."/>
            <person name="Roy S.W."/>
            <person name="Irimia M."/>
            <person name="Korzh V."/>
            <person name="Kondrychyn I."/>
            <person name="Lim Z.W."/>
            <person name="Tay B.H."/>
            <person name="Tohari S."/>
            <person name="Kong K.W."/>
            <person name="Ho S."/>
            <person name="Lorente-Galdos B."/>
            <person name="Quilez J."/>
            <person name="Marques-Bonet T."/>
            <person name="Raney B.J."/>
            <person name="Ingham P.W."/>
            <person name="Tay A."/>
            <person name="Hillier L.W."/>
            <person name="Minx P."/>
            <person name="Boehm T."/>
            <person name="Wilson R.K."/>
            <person name="Brenner S."/>
            <person name="Warren W.C."/>
        </authorList>
    </citation>
    <scope>NUCLEOTIDE SEQUENCE [LARGE SCALE GENOMIC DNA]</scope>
</reference>
<dbReference type="PANTHER" id="PTHR11266:SF17">
    <property type="entry name" value="PROTEIN MPV17"/>
    <property type="match status" value="1"/>
</dbReference>
<organism evidence="9 10">
    <name type="scientific">Callorhinchus milii</name>
    <name type="common">Ghost shark</name>
    <dbReference type="NCBI Taxonomy" id="7868"/>
    <lineage>
        <taxon>Eukaryota</taxon>
        <taxon>Metazoa</taxon>
        <taxon>Chordata</taxon>
        <taxon>Craniata</taxon>
        <taxon>Vertebrata</taxon>
        <taxon>Chondrichthyes</taxon>
        <taxon>Holocephali</taxon>
        <taxon>Chimaeriformes</taxon>
        <taxon>Callorhinchidae</taxon>
        <taxon>Callorhinchus</taxon>
    </lineage>
</organism>
<evidence type="ECO:0000256" key="7">
    <source>
        <dbReference type="ARBA" id="ARBA00049801"/>
    </source>
</evidence>
<evidence type="ECO:0000256" key="3">
    <source>
        <dbReference type="ARBA" id="ARBA00022692"/>
    </source>
</evidence>
<dbReference type="OMA" id="WYQSKLA"/>
<dbReference type="STRING" id="7868.ENSCMIP00000042253"/>
<dbReference type="GO" id="GO:0005739">
    <property type="term" value="C:mitochondrion"/>
    <property type="evidence" value="ECO:0007669"/>
    <property type="project" value="TreeGrafter"/>
</dbReference>
<feature type="transmembrane region" description="Helical" evidence="8">
    <location>
        <begin position="52"/>
        <end position="71"/>
    </location>
</feature>
<evidence type="ECO:0000256" key="6">
    <source>
        <dbReference type="ARBA" id="ARBA00049743"/>
    </source>
</evidence>
<dbReference type="InParanoid" id="A0A4W3JVQ1"/>
<dbReference type="GeneTree" id="ENSGT00940000160891"/>
<evidence type="ECO:0000313" key="9">
    <source>
        <dbReference type="Ensembl" id="ENSCMIP00000042253.1"/>
    </source>
</evidence>
<protein>
    <recommendedName>
        <fullName evidence="6">Mitochondrial inner membrane protein Mpv17</fullName>
    </recommendedName>
    <alternativeName>
        <fullName evidence="7">Protein Mpv17</fullName>
    </alternativeName>
</protein>
<dbReference type="GO" id="GO:1901858">
    <property type="term" value="P:regulation of mitochondrial DNA metabolic process"/>
    <property type="evidence" value="ECO:0007669"/>
    <property type="project" value="TreeGrafter"/>
</dbReference>
<sequence>MAGLWKAYLRILSTDPWKVQIMTAGTLVGFSDIITQQLIERKGLANHNMKRTIKLTSIGLCFVGPVLGGWYKLLDQLLPGNTKIVALKKMCLDQGLLAPIFLGCFISLTGVLNGLSADEIWLKLNKDYKDTLITNYYIWPAVQMTNFYFMPLKHSSFLIGRTPQSRNDCIYSINCKV</sequence>
<comment type="similarity">
    <text evidence="2 8">Belongs to the peroxisomal membrane protein PXMP2/4 family.</text>
</comment>
<dbReference type="GO" id="GO:0015267">
    <property type="term" value="F:channel activity"/>
    <property type="evidence" value="ECO:0007669"/>
    <property type="project" value="TreeGrafter"/>
</dbReference>
<evidence type="ECO:0000256" key="8">
    <source>
        <dbReference type="RuleBase" id="RU363053"/>
    </source>
</evidence>
<accession>A0A4W3JVQ1</accession>
<evidence type="ECO:0000256" key="4">
    <source>
        <dbReference type="ARBA" id="ARBA00022989"/>
    </source>
</evidence>
<evidence type="ECO:0000256" key="2">
    <source>
        <dbReference type="ARBA" id="ARBA00006824"/>
    </source>
</evidence>
<dbReference type="Pfam" id="PF04117">
    <property type="entry name" value="Mpv17_PMP22"/>
    <property type="match status" value="1"/>
</dbReference>
<feature type="transmembrane region" description="Helical" evidence="8">
    <location>
        <begin position="96"/>
        <end position="116"/>
    </location>
</feature>
<proteinExistence type="inferred from homology"/>
<dbReference type="AlphaFoldDB" id="A0A4W3JVQ1"/>
<reference evidence="9" key="5">
    <citation type="submission" date="2025-09" db="UniProtKB">
        <authorList>
            <consortium name="Ensembl"/>
        </authorList>
    </citation>
    <scope>IDENTIFICATION</scope>
</reference>
<keyword evidence="10" id="KW-1185">Reference proteome</keyword>
<keyword evidence="5 8" id="KW-0472">Membrane</keyword>
<dbReference type="Proteomes" id="UP000314986">
    <property type="component" value="Unassembled WGS sequence"/>
</dbReference>
<evidence type="ECO:0000313" key="10">
    <source>
        <dbReference type="Proteomes" id="UP000314986"/>
    </source>
</evidence>
<reference evidence="10" key="1">
    <citation type="journal article" date="2006" name="Science">
        <title>Ancient noncoding elements conserved in the human genome.</title>
        <authorList>
            <person name="Venkatesh B."/>
            <person name="Kirkness E.F."/>
            <person name="Loh Y.H."/>
            <person name="Halpern A.L."/>
            <person name="Lee A.P."/>
            <person name="Johnson J."/>
            <person name="Dandona N."/>
            <person name="Viswanathan L.D."/>
            <person name="Tay A."/>
            <person name="Venter J.C."/>
            <person name="Strausberg R.L."/>
            <person name="Brenner S."/>
        </authorList>
    </citation>
    <scope>NUCLEOTIDE SEQUENCE [LARGE SCALE GENOMIC DNA]</scope>
</reference>
<evidence type="ECO:0000256" key="1">
    <source>
        <dbReference type="ARBA" id="ARBA00004141"/>
    </source>
</evidence>
<reference evidence="10" key="2">
    <citation type="journal article" date="2007" name="PLoS Biol.">
        <title>Survey sequencing and comparative analysis of the elephant shark (Callorhinchus milii) genome.</title>
        <authorList>
            <person name="Venkatesh B."/>
            <person name="Kirkness E.F."/>
            <person name="Loh Y.H."/>
            <person name="Halpern A.L."/>
            <person name="Lee A.P."/>
            <person name="Johnson J."/>
            <person name="Dandona N."/>
            <person name="Viswanathan L.D."/>
            <person name="Tay A."/>
            <person name="Venter J.C."/>
            <person name="Strausberg R.L."/>
            <person name="Brenner S."/>
        </authorList>
    </citation>
    <scope>NUCLEOTIDE SEQUENCE [LARGE SCALE GENOMIC DNA]</scope>
</reference>